<comment type="caution">
    <text evidence="1">The sequence shown here is derived from an EMBL/GenBank/DDBJ whole genome shotgun (WGS) entry which is preliminary data.</text>
</comment>
<gene>
    <name evidence="1" type="ORF">J2I48_11595</name>
</gene>
<accession>A0A939JY26</accession>
<name>A0A939JY26_9BACT</name>
<dbReference type="Proteomes" id="UP000664795">
    <property type="component" value="Unassembled WGS sequence"/>
</dbReference>
<keyword evidence="2" id="KW-1185">Reference proteome</keyword>
<proteinExistence type="predicted"/>
<dbReference type="AlphaFoldDB" id="A0A939JY26"/>
<dbReference type="RefSeq" id="WP_207335603.1">
    <property type="nucleotide sequence ID" value="NZ_JAFMYU010000007.1"/>
</dbReference>
<sequence>MTALRSKILIILLLISGLAYAQTRPPLERLVSLNLRNEPLEQALAAISQAGQFNFSYNPALLAQRPPVTLRVSNLPVREVLGQLFGGSVRVRVRGNHVILLKADEPAQPKDFILDGYIIDRETADRIGAVTLFERTSLRSAVSNGYGYYRLKLPTALPTIRLEVRRETYVNRSLTVSTRQTQPLNIYLTLAARRATFGDSIPRLPVVAGQLPVPTTPLPDTALLPLVATYPVAYVPTGLDEVTVPPSFLARTRRRMGRWALSAKQLITDINLDRDTLYRTWQVSFLPTLGSNRALDGRIINDYSLNILVGYSLGVRKLELGGLYNIVRQDVQGVQLSGFGNLVGGNTRGVQLAGFLNTNQGNVAPLQAAGFLNLVGGNVRGVQLAGFLNVVRRDVQGVQAAGFTNIVPGDVAGVQLAGFSNHVAGTLRGWQVSGFLNYADTVARGGQLGFINVANVSKRVPIGFFSYVKQGGYRDLSLSANEVTTLNVSFRTGVRRFYNIFTVGLNPATNVWSFGYGLGTRTTEFRGWSLALEASVHQLNRVNEPVAEENRLLRLSPLLTRQLAGRLSFSVGPTLNAYHPDDRDRSALRGITLPALLVSSDSPANPRTQWTGWLGWQGNLAVRL</sequence>
<evidence type="ECO:0000313" key="1">
    <source>
        <dbReference type="EMBL" id="MBO0931644.1"/>
    </source>
</evidence>
<organism evidence="1 2">
    <name type="scientific">Fibrella aquatilis</name>
    <dbReference type="NCBI Taxonomy" id="2817059"/>
    <lineage>
        <taxon>Bacteria</taxon>
        <taxon>Pseudomonadati</taxon>
        <taxon>Bacteroidota</taxon>
        <taxon>Cytophagia</taxon>
        <taxon>Cytophagales</taxon>
        <taxon>Spirosomataceae</taxon>
        <taxon>Fibrella</taxon>
    </lineage>
</organism>
<reference evidence="1 2" key="1">
    <citation type="submission" date="2021-03" db="EMBL/GenBank/DDBJ databases">
        <title>Fibrella sp. HMF5036 genome sequencing and assembly.</title>
        <authorList>
            <person name="Kang H."/>
            <person name="Kim H."/>
            <person name="Bae S."/>
            <person name="Joh K."/>
        </authorList>
    </citation>
    <scope>NUCLEOTIDE SEQUENCE [LARGE SCALE GENOMIC DNA]</scope>
    <source>
        <strain evidence="1 2">HMF5036</strain>
    </source>
</reference>
<dbReference type="EMBL" id="JAFMYU010000007">
    <property type="protein sequence ID" value="MBO0931644.1"/>
    <property type="molecule type" value="Genomic_DNA"/>
</dbReference>
<evidence type="ECO:0000313" key="2">
    <source>
        <dbReference type="Proteomes" id="UP000664795"/>
    </source>
</evidence>
<evidence type="ECO:0008006" key="3">
    <source>
        <dbReference type="Google" id="ProtNLM"/>
    </source>
</evidence>
<protein>
    <recommendedName>
        <fullName evidence="3">Secretin/TonB short N-terminal domain-containing protein</fullName>
    </recommendedName>
</protein>